<accession>A0A813GRU1</accession>
<evidence type="ECO:0000256" key="1">
    <source>
        <dbReference type="SAM" id="MobiDB-lite"/>
    </source>
</evidence>
<feature type="compositionally biased region" description="Polar residues" evidence="1">
    <location>
        <begin position="69"/>
        <end position="82"/>
    </location>
</feature>
<dbReference type="SMART" id="SM00332">
    <property type="entry name" value="PP2Cc"/>
    <property type="match status" value="1"/>
</dbReference>
<dbReference type="Proteomes" id="UP000654075">
    <property type="component" value="Unassembled WGS sequence"/>
</dbReference>
<dbReference type="InterPro" id="IPR015655">
    <property type="entry name" value="PP2C"/>
</dbReference>
<dbReference type="Pfam" id="PF00481">
    <property type="entry name" value="PP2C"/>
    <property type="match status" value="1"/>
</dbReference>
<dbReference type="OrthoDB" id="420912at2759"/>
<comment type="caution">
    <text evidence="3">The sequence shown here is derived from an EMBL/GenBank/DDBJ whole genome shotgun (WGS) entry which is preliminary data.</text>
</comment>
<dbReference type="EMBL" id="CAJNNV010029694">
    <property type="protein sequence ID" value="CAE8629722.1"/>
    <property type="molecule type" value="Genomic_DNA"/>
</dbReference>
<sequence length="584" mass="63129">MLSLPGVPGSGHTTPANSDRSPSPKPKPSLRKTLTPTQLPGSILNPPSPKVNTSHIARPDGPKGWGSARTLTKTLTRDSNGLTREGSLDDRSPASKDPTGMSWHMPSTVAEKEDHLEAIMAADSHASYESLGRLQMNPGYITKSALNPSNLKGKLVEVSKLTSLIDGSDLDDPDDSDDELIESQELKQWHSQPGDMSIMPSEMGDEVGYRMGAALPLSKNAKVSMTAVLGRLASKSNVKASSAFAKGVDLSSERAFAASCGKYRLLGMVNSHGQPKIAGNLTLLVAQEMPSVVFRRGPLVRGEDVVKGLNDAFSKVHAVACSRLDLRHTGASCTLVLMDGVQIWVAHVGDCRAVMGVQDSIGMARDFHFTSVPLTEDHKLCVKKEFDRIRAAGGEMRKLMHDNICRLFVQDAPVPGLALTRGIGFRLAHTVGVIHKPSVCVMRRSDMADGTFILLGSSGVWTNLAEKTAVNWVCRSFADCQAAAMSLSTEALNRWEAPNCQAKGRLREDSMDCFSSMLIEFHSDEPGSCEPDGSRQQPQRNFVIGTPGVTPRRNWDEVKSANRTLELRRMADTRLGIGLLGLKS</sequence>
<organism evidence="3 4">
    <name type="scientific">Polarella glacialis</name>
    <name type="common">Dinoflagellate</name>
    <dbReference type="NCBI Taxonomy" id="89957"/>
    <lineage>
        <taxon>Eukaryota</taxon>
        <taxon>Sar</taxon>
        <taxon>Alveolata</taxon>
        <taxon>Dinophyceae</taxon>
        <taxon>Suessiales</taxon>
        <taxon>Suessiaceae</taxon>
        <taxon>Polarella</taxon>
    </lineage>
</organism>
<feature type="region of interest" description="Disordered" evidence="1">
    <location>
        <begin position="1"/>
        <end position="104"/>
    </location>
</feature>
<dbReference type="PANTHER" id="PTHR47992">
    <property type="entry name" value="PROTEIN PHOSPHATASE"/>
    <property type="match status" value="1"/>
</dbReference>
<dbReference type="AlphaFoldDB" id="A0A813GRU1"/>
<dbReference type="InterPro" id="IPR001932">
    <property type="entry name" value="PPM-type_phosphatase-like_dom"/>
</dbReference>
<name>A0A813GRU1_POLGL</name>
<evidence type="ECO:0000313" key="4">
    <source>
        <dbReference type="Proteomes" id="UP000654075"/>
    </source>
</evidence>
<gene>
    <name evidence="3" type="ORF">PGLA1383_LOCUS46148</name>
</gene>
<proteinExistence type="predicted"/>
<dbReference type="CDD" id="cd00143">
    <property type="entry name" value="PP2Cc"/>
    <property type="match status" value="1"/>
</dbReference>
<dbReference type="SUPFAM" id="SSF81606">
    <property type="entry name" value="PP2C-like"/>
    <property type="match status" value="1"/>
</dbReference>
<dbReference type="PROSITE" id="PS51746">
    <property type="entry name" value="PPM_2"/>
    <property type="match status" value="1"/>
</dbReference>
<keyword evidence="4" id="KW-1185">Reference proteome</keyword>
<protein>
    <recommendedName>
        <fullName evidence="2">PPM-type phosphatase domain-containing protein</fullName>
    </recommendedName>
</protein>
<dbReference type="Gene3D" id="3.60.40.10">
    <property type="entry name" value="PPM-type phosphatase domain"/>
    <property type="match status" value="1"/>
</dbReference>
<dbReference type="InterPro" id="IPR036457">
    <property type="entry name" value="PPM-type-like_dom_sf"/>
</dbReference>
<feature type="domain" description="PPM-type phosphatase" evidence="2">
    <location>
        <begin position="259"/>
        <end position="521"/>
    </location>
</feature>
<evidence type="ECO:0000313" key="3">
    <source>
        <dbReference type="EMBL" id="CAE8629722.1"/>
    </source>
</evidence>
<reference evidence="3" key="1">
    <citation type="submission" date="2021-02" db="EMBL/GenBank/DDBJ databases">
        <authorList>
            <person name="Dougan E. K."/>
            <person name="Rhodes N."/>
            <person name="Thang M."/>
            <person name="Chan C."/>
        </authorList>
    </citation>
    <scope>NUCLEOTIDE SEQUENCE</scope>
</reference>
<dbReference type="GO" id="GO:0004722">
    <property type="term" value="F:protein serine/threonine phosphatase activity"/>
    <property type="evidence" value="ECO:0007669"/>
    <property type="project" value="InterPro"/>
</dbReference>
<evidence type="ECO:0000259" key="2">
    <source>
        <dbReference type="PROSITE" id="PS51746"/>
    </source>
</evidence>